<dbReference type="SFLD" id="SFLDS00003">
    <property type="entry name" value="Haloacid_Dehalogenase"/>
    <property type="match status" value="1"/>
</dbReference>
<dbReference type="PANTHER" id="PTHR43344">
    <property type="entry name" value="PHOSPHOSERINE PHOSPHATASE"/>
    <property type="match status" value="1"/>
</dbReference>
<keyword evidence="6" id="KW-0479">Metal-binding</keyword>
<comment type="similarity">
    <text evidence="3">Belongs to the HAD-like hydrolase superfamily. SerB family.</text>
</comment>
<dbReference type="OrthoDB" id="9792539at2"/>
<protein>
    <recommendedName>
        <fullName evidence="4">phosphoserine phosphatase</fullName>
        <ecNumber evidence="4">3.1.3.3</ecNumber>
    </recommendedName>
    <alternativeName>
        <fullName evidence="10">O-phosphoserine phosphohydrolase</fullName>
    </alternativeName>
</protein>
<dbReference type="InterPro" id="IPR023214">
    <property type="entry name" value="HAD_sf"/>
</dbReference>
<dbReference type="GO" id="GO:0000287">
    <property type="term" value="F:magnesium ion binding"/>
    <property type="evidence" value="ECO:0007669"/>
    <property type="project" value="TreeGrafter"/>
</dbReference>
<comment type="catalytic activity">
    <reaction evidence="11">
        <text>O-phospho-L-serine + H2O = L-serine + phosphate</text>
        <dbReference type="Rhea" id="RHEA:21208"/>
        <dbReference type="ChEBI" id="CHEBI:15377"/>
        <dbReference type="ChEBI" id="CHEBI:33384"/>
        <dbReference type="ChEBI" id="CHEBI:43474"/>
        <dbReference type="ChEBI" id="CHEBI:57524"/>
        <dbReference type="EC" id="3.1.3.3"/>
    </reaction>
</comment>
<evidence type="ECO:0000256" key="10">
    <source>
        <dbReference type="ARBA" id="ARBA00031693"/>
    </source>
</evidence>
<dbReference type="PANTHER" id="PTHR43344:SF2">
    <property type="entry name" value="PHOSPHOSERINE PHOSPHATASE"/>
    <property type="match status" value="1"/>
</dbReference>
<dbReference type="EMBL" id="NBWZ01000001">
    <property type="protein sequence ID" value="RFA09338.1"/>
    <property type="molecule type" value="Genomic_DNA"/>
</dbReference>
<keyword evidence="16" id="KW-1185">Reference proteome</keyword>
<name>A0A3E0VIP4_9MICO</name>
<comment type="caution">
    <text evidence="15">The sequence shown here is derived from an EMBL/GenBank/DDBJ whole genome shotgun (WGS) entry which is preliminary data.</text>
</comment>
<dbReference type="InterPro" id="IPR050582">
    <property type="entry name" value="HAD-like_SerB"/>
</dbReference>
<organism evidence="15 16">
    <name type="scientific">Subtercola boreus</name>
    <dbReference type="NCBI Taxonomy" id="120213"/>
    <lineage>
        <taxon>Bacteria</taxon>
        <taxon>Bacillati</taxon>
        <taxon>Actinomycetota</taxon>
        <taxon>Actinomycetes</taxon>
        <taxon>Micrococcales</taxon>
        <taxon>Microbacteriaceae</taxon>
        <taxon>Subtercola</taxon>
    </lineage>
</organism>
<dbReference type="GO" id="GO:0006564">
    <property type="term" value="P:L-serine biosynthetic process"/>
    <property type="evidence" value="ECO:0007669"/>
    <property type="project" value="UniProtKB-KW"/>
</dbReference>
<feature type="active site" description="Nucleophile" evidence="13">
    <location>
        <position position="45"/>
    </location>
</feature>
<dbReference type="SFLD" id="SFLDG01136">
    <property type="entry name" value="C1.6:_Phosphoserine_Phosphatas"/>
    <property type="match status" value="1"/>
</dbReference>
<feature type="region of interest" description="Disordered" evidence="14">
    <location>
        <begin position="1"/>
        <end position="32"/>
    </location>
</feature>
<dbReference type="GO" id="GO:0036424">
    <property type="term" value="F:L-phosphoserine phosphatase activity"/>
    <property type="evidence" value="ECO:0007669"/>
    <property type="project" value="InterPro"/>
</dbReference>
<evidence type="ECO:0000256" key="11">
    <source>
        <dbReference type="ARBA" id="ARBA00048138"/>
    </source>
</evidence>
<evidence type="ECO:0000256" key="13">
    <source>
        <dbReference type="PIRSR" id="PIRSR604469-1"/>
    </source>
</evidence>
<comment type="catalytic activity">
    <reaction evidence="12">
        <text>O-phospho-D-serine + H2O = D-serine + phosphate</text>
        <dbReference type="Rhea" id="RHEA:24873"/>
        <dbReference type="ChEBI" id="CHEBI:15377"/>
        <dbReference type="ChEBI" id="CHEBI:35247"/>
        <dbReference type="ChEBI" id="CHEBI:43474"/>
        <dbReference type="ChEBI" id="CHEBI:58680"/>
        <dbReference type="EC" id="3.1.3.3"/>
    </reaction>
</comment>
<evidence type="ECO:0000256" key="14">
    <source>
        <dbReference type="SAM" id="MobiDB-lite"/>
    </source>
</evidence>
<keyword evidence="9" id="KW-0718">Serine biosynthesis</keyword>
<comment type="pathway">
    <text evidence="2">Amino-acid biosynthesis; L-serine biosynthesis; L-serine from 3-phospho-D-glycerate: step 3/3.</text>
</comment>
<dbReference type="GO" id="GO:0005737">
    <property type="term" value="C:cytoplasm"/>
    <property type="evidence" value="ECO:0007669"/>
    <property type="project" value="TreeGrafter"/>
</dbReference>
<evidence type="ECO:0000256" key="5">
    <source>
        <dbReference type="ARBA" id="ARBA00022605"/>
    </source>
</evidence>
<feature type="active site" description="Proton donor" evidence="13">
    <location>
        <position position="47"/>
    </location>
</feature>
<evidence type="ECO:0000256" key="12">
    <source>
        <dbReference type="ARBA" id="ARBA00048523"/>
    </source>
</evidence>
<dbReference type="Proteomes" id="UP000256486">
    <property type="component" value="Unassembled WGS sequence"/>
</dbReference>
<dbReference type="UniPathway" id="UPA00135">
    <property type="reaction ID" value="UER00198"/>
</dbReference>
<dbReference type="Pfam" id="PF12710">
    <property type="entry name" value="HAD"/>
    <property type="match status" value="1"/>
</dbReference>
<evidence type="ECO:0000256" key="2">
    <source>
        <dbReference type="ARBA" id="ARBA00005135"/>
    </source>
</evidence>
<dbReference type="InterPro" id="IPR036412">
    <property type="entry name" value="HAD-like_sf"/>
</dbReference>
<comment type="cofactor">
    <cofactor evidence="1">
        <name>Mg(2+)</name>
        <dbReference type="ChEBI" id="CHEBI:18420"/>
    </cofactor>
</comment>
<evidence type="ECO:0000313" key="15">
    <source>
        <dbReference type="EMBL" id="RFA09338.1"/>
    </source>
</evidence>
<dbReference type="AlphaFoldDB" id="A0A3E0VIP4"/>
<evidence type="ECO:0000256" key="1">
    <source>
        <dbReference type="ARBA" id="ARBA00001946"/>
    </source>
</evidence>
<evidence type="ECO:0000256" key="6">
    <source>
        <dbReference type="ARBA" id="ARBA00022723"/>
    </source>
</evidence>
<dbReference type="NCBIfam" id="TIGR00338">
    <property type="entry name" value="serB"/>
    <property type="match status" value="1"/>
</dbReference>
<proteinExistence type="inferred from homology"/>
<dbReference type="SFLD" id="SFLDF00029">
    <property type="entry name" value="phosphoserine_phosphatase"/>
    <property type="match status" value="1"/>
</dbReference>
<dbReference type="SFLD" id="SFLDG01137">
    <property type="entry name" value="C1.6.1:_Phosphoserine_Phosphat"/>
    <property type="match status" value="1"/>
</dbReference>
<evidence type="ECO:0000256" key="3">
    <source>
        <dbReference type="ARBA" id="ARBA00009184"/>
    </source>
</evidence>
<sequence length="248" mass="25907">MTNQLLTPDARTHRQQLISSDEGAGSPLARDAVSAPSPSFLVVLDVDSTLIENEVIEMLAECAGSLTEVAHITERAMSGELDFQQSLRSRVSTLAGLPVSCFADVAADIRVTQGVPELVAGLHAAGGFVGVVSGGFHELVDEVAVSLGLDHWRANRLDVVDGLLTGNVVGPVVDAEAKAQALVEWAEASGIPLARTVAVGDGANDLHMMHTAGLSVAFNARQVVRDAAHLAIDTRDLSQLLPLLGLRG</sequence>
<keyword evidence="5" id="KW-0028">Amino-acid biosynthesis</keyword>
<keyword evidence="8" id="KW-0460">Magnesium</keyword>
<evidence type="ECO:0000313" key="16">
    <source>
        <dbReference type="Proteomes" id="UP000256486"/>
    </source>
</evidence>
<dbReference type="Gene3D" id="3.40.50.1000">
    <property type="entry name" value="HAD superfamily/HAD-like"/>
    <property type="match status" value="1"/>
</dbReference>
<dbReference type="RefSeq" id="WP_116414731.1">
    <property type="nucleotide sequence ID" value="NZ_NBWZ01000001.1"/>
</dbReference>
<evidence type="ECO:0000256" key="8">
    <source>
        <dbReference type="ARBA" id="ARBA00022842"/>
    </source>
</evidence>
<keyword evidence="7" id="KW-0378">Hydrolase</keyword>
<dbReference type="InterPro" id="IPR004469">
    <property type="entry name" value="PSP"/>
</dbReference>
<evidence type="ECO:0000256" key="7">
    <source>
        <dbReference type="ARBA" id="ARBA00022801"/>
    </source>
</evidence>
<dbReference type="SUPFAM" id="SSF56784">
    <property type="entry name" value="HAD-like"/>
    <property type="match status" value="1"/>
</dbReference>
<evidence type="ECO:0000256" key="4">
    <source>
        <dbReference type="ARBA" id="ARBA00012640"/>
    </source>
</evidence>
<reference evidence="15 16" key="1">
    <citation type="submission" date="2017-04" db="EMBL/GenBank/DDBJ databases">
        <title>Comparative genome analysis of Subtercola boreus.</title>
        <authorList>
            <person name="Cho Y.-J."/>
            <person name="Cho A."/>
            <person name="Kim O.-S."/>
            <person name="Lee J.-I."/>
        </authorList>
    </citation>
    <scope>NUCLEOTIDE SEQUENCE [LARGE SCALE GENOMIC DNA]</scope>
    <source>
        <strain evidence="15 16">K300</strain>
    </source>
</reference>
<dbReference type="NCBIfam" id="TIGR01488">
    <property type="entry name" value="HAD-SF-IB"/>
    <property type="match status" value="1"/>
</dbReference>
<accession>A0A3E0VIP4</accession>
<gene>
    <name evidence="15" type="ORF">B7R54_08915</name>
</gene>
<evidence type="ECO:0000256" key="9">
    <source>
        <dbReference type="ARBA" id="ARBA00023299"/>
    </source>
</evidence>
<dbReference type="EC" id="3.1.3.3" evidence="4"/>